<protein>
    <recommendedName>
        <fullName evidence="6">Short-chain dehydrogenase</fullName>
    </recommendedName>
</protein>
<dbReference type="OrthoDB" id="191139at2759"/>
<keyword evidence="3" id="KW-0560">Oxidoreductase</keyword>
<keyword evidence="2" id="KW-0521">NADP</keyword>
<dbReference type="PANTHER" id="PTHR24320:SF236">
    <property type="entry name" value="SHORT-CHAIN DEHYDROGENASE-RELATED"/>
    <property type="match status" value="1"/>
</dbReference>
<proteinExistence type="inferred from homology"/>
<evidence type="ECO:0000256" key="2">
    <source>
        <dbReference type="ARBA" id="ARBA00022857"/>
    </source>
</evidence>
<reference evidence="4" key="2">
    <citation type="submission" date="2020-05" db="EMBL/GenBank/DDBJ databases">
        <authorList>
            <person name="Kim H.-S."/>
            <person name="Proctor R.H."/>
            <person name="Brown D.W."/>
        </authorList>
    </citation>
    <scope>NUCLEOTIDE SEQUENCE</scope>
    <source>
        <strain evidence="4">NRRL 45417</strain>
    </source>
</reference>
<dbReference type="InterPro" id="IPR002347">
    <property type="entry name" value="SDR_fam"/>
</dbReference>
<comment type="caution">
    <text evidence="4">The sequence shown here is derived from an EMBL/GenBank/DDBJ whole genome shotgun (WGS) entry which is preliminary data.</text>
</comment>
<dbReference type="GO" id="GO:0016491">
    <property type="term" value="F:oxidoreductase activity"/>
    <property type="evidence" value="ECO:0007669"/>
    <property type="project" value="UniProtKB-KW"/>
</dbReference>
<evidence type="ECO:0000313" key="5">
    <source>
        <dbReference type="Proteomes" id="UP000604273"/>
    </source>
</evidence>
<organism evidence="4 5">
    <name type="scientific">Fusarium gaditjirri</name>
    <dbReference type="NCBI Taxonomy" id="282569"/>
    <lineage>
        <taxon>Eukaryota</taxon>
        <taxon>Fungi</taxon>
        <taxon>Dikarya</taxon>
        <taxon>Ascomycota</taxon>
        <taxon>Pezizomycotina</taxon>
        <taxon>Sordariomycetes</taxon>
        <taxon>Hypocreomycetidae</taxon>
        <taxon>Hypocreales</taxon>
        <taxon>Nectriaceae</taxon>
        <taxon>Fusarium</taxon>
        <taxon>Fusarium nisikadoi species complex</taxon>
    </lineage>
</organism>
<sequence length="331" mass="35954">MNIFNAISQLPGQITQAFPPAPAFTETELPDLFGKVYIITGATSGIGLSLAHMLYQKNAKVYLGGRSIEKGAKAVQTVQESCPDSIGHVSFLYVDLADLSTIKNAAQQFLQSNERLDVLFNNAGVMIPPHQEVTKQGHDLQIGTNCLGPFLLTKLLTPAMIATSRITEKGSVRVVWVSSSIAELGSPQGGIILGELDNVHKSPGLQYGISKAGNFLYAREFARRYKEEGIISVALNPGIINTDLKRHGSSLMQLAFDLLAYSPRYGALTELYAGLSPELSLSMTGSWIIPWGRVGQIRKDLELAARTVVEGGNGNGSKFWEWSEGHVEIYM</sequence>
<dbReference type="Pfam" id="PF00106">
    <property type="entry name" value="adh_short"/>
    <property type="match status" value="1"/>
</dbReference>
<reference evidence="4" key="1">
    <citation type="journal article" date="2020" name="BMC Genomics">
        <title>Correction to: Identification and distribution of gene clusters required for synthesis of sphingolipid metabolism inhibitors in diverse species of the filamentous fungus Fusarium.</title>
        <authorList>
            <person name="Kim H.S."/>
            <person name="Lohmar J.M."/>
            <person name="Busman M."/>
            <person name="Brown D.W."/>
            <person name="Naumann T.A."/>
            <person name="Divon H.H."/>
            <person name="Lysoe E."/>
            <person name="Uhlig S."/>
            <person name="Proctor R.H."/>
        </authorList>
    </citation>
    <scope>NUCLEOTIDE SEQUENCE</scope>
    <source>
        <strain evidence="4">NRRL 45417</strain>
    </source>
</reference>
<evidence type="ECO:0000256" key="1">
    <source>
        <dbReference type="ARBA" id="ARBA00006484"/>
    </source>
</evidence>
<dbReference type="InterPro" id="IPR036291">
    <property type="entry name" value="NAD(P)-bd_dom_sf"/>
</dbReference>
<comment type="similarity">
    <text evidence="1">Belongs to the short-chain dehydrogenases/reductases (SDR) family.</text>
</comment>
<evidence type="ECO:0000256" key="3">
    <source>
        <dbReference type="ARBA" id="ARBA00023002"/>
    </source>
</evidence>
<evidence type="ECO:0008006" key="6">
    <source>
        <dbReference type="Google" id="ProtNLM"/>
    </source>
</evidence>
<keyword evidence="5" id="KW-1185">Reference proteome</keyword>
<dbReference type="SUPFAM" id="SSF51735">
    <property type="entry name" value="NAD(P)-binding Rossmann-fold domains"/>
    <property type="match status" value="1"/>
</dbReference>
<evidence type="ECO:0000313" key="4">
    <source>
        <dbReference type="EMBL" id="KAF4945212.1"/>
    </source>
</evidence>
<dbReference type="EMBL" id="JABFAI010000377">
    <property type="protein sequence ID" value="KAF4945212.1"/>
    <property type="molecule type" value="Genomic_DNA"/>
</dbReference>
<dbReference type="Proteomes" id="UP000604273">
    <property type="component" value="Unassembled WGS sequence"/>
</dbReference>
<dbReference type="PRINTS" id="PR00081">
    <property type="entry name" value="GDHRDH"/>
</dbReference>
<dbReference type="Gene3D" id="3.40.50.720">
    <property type="entry name" value="NAD(P)-binding Rossmann-like Domain"/>
    <property type="match status" value="1"/>
</dbReference>
<dbReference type="AlphaFoldDB" id="A0A8H4WP76"/>
<name>A0A8H4WP76_9HYPO</name>
<gene>
    <name evidence="4" type="ORF">FGADI_12111</name>
</gene>
<dbReference type="PANTHER" id="PTHR24320">
    <property type="entry name" value="RETINOL DEHYDROGENASE"/>
    <property type="match status" value="1"/>
</dbReference>
<accession>A0A8H4WP76</accession>